<evidence type="ECO:0000256" key="1">
    <source>
        <dbReference type="SAM" id="MobiDB-lite"/>
    </source>
</evidence>
<dbReference type="AlphaFoldDB" id="A0AB34YWW4"/>
<keyword evidence="3" id="KW-1185">Reference proteome</keyword>
<gene>
    <name evidence="2" type="ORF">GGQ79_003838</name>
</gene>
<evidence type="ECO:0000313" key="2">
    <source>
        <dbReference type="EMBL" id="MBB4095295.1"/>
    </source>
</evidence>
<sequence length="45" mass="4834">MAIKFTSTPDRPVEPKVGKAPKKKDKKVANNNPELDLKAGASSPE</sequence>
<comment type="caution">
    <text evidence="2">The sequence shown here is derived from an EMBL/GenBank/DDBJ whole genome shotgun (WGS) entry which is preliminary data.</text>
</comment>
<proteinExistence type="predicted"/>
<dbReference type="RefSeq" id="WP_158295712.1">
    <property type="nucleotide sequence ID" value="NZ_JACIEX010000009.1"/>
</dbReference>
<name>A0AB34YWW4_9HYPH</name>
<accession>A0AB34YWW4</accession>
<evidence type="ECO:0000313" key="3">
    <source>
        <dbReference type="Proteomes" id="UP000553980"/>
    </source>
</evidence>
<feature type="region of interest" description="Disordered" evidence="1">
    <location>
        <begin position="1"/>
        <end position="45"/>
    </location>
</feature>
<dbReference type="Proteomes" id="UP000553980">
    <property type="component" value="Unassembled WGS sequence"/>
</dbReference>
<dbReference type="EMBL" id="JACIEX010000009">
    <property type="protein sequence ID" value="MBB4095295.1"/>
    <property type="molecule type" value="Genomic_DNA"/>
</dbReference>
<protein>
    <submittedName>
        <fullName evidence="2">Uncharacterized protein</fullName>
    </submittedName>
</protein>
<organism evidence="2 3">
    <name type="scientific">Brucella pecoris</name>
    <dbReference type="NCBI Taxonomy" id="867683"/>
    <lineage>
        <taxon>Bacteria</taxon>
        <taxon>Pseudomonadati</taxon>
        <taxon>Pseudomonadota</taxon>
        <taxon>Alphaproteobacteria</taxon>
        <taxon>Hyphomicrobiales</taxon>
        <taxon>Brucellaceae</taxon>
        <taxon>Brucella/Ochrobactrum group</taxon>
        <taxon>Brucella</taxon>
    </lineage>
</organism>
<reference evidence="2 3" key="1">
    <citation type="submission" date="2020-08" db="EMBL/GenBank/DDBJ databases">
        <title>Genomic Encyclopedia of Type Strains, Phase IV (KMG-IV): sequencing the most valuable type-strain genomes for metagenomic binning, comparative biology and taxonomic classification.</title>
        <authorList>
            <person name="Goeker M."/>
        </authorList>
    </citation>
    <scope>NUCLEOTIDE SEQUENCE [LARGE SCALE GENOMIC DNA]</scope>
    <source>
        <strain evidence="2 3">DSM 23868</strain>
    </source>
</reference>